<name>A0A381XFE0_9ZZZZ</name>
<feature type="non-terminal residue" evidence="1">
    <location>
        <position position="35"/>
    </location>
</feature>
<gene>
    <name evidence="1" type="ORF">METZ01_LOCUS116045</name>
</gene>
<protein>
    <submittedName>
        <fullName evidence="1">Uncharacterized protein</fullName>
    </submittedName>
</protein>
<proteinExistence type="predicted"/>
<dbReference type="AlphaFoldDB" id="A0A381XFE0"/>
<reference evidence="1" key="1">
    <citation type="submission" date="2018-05" db="EMBL/GenBank/DDBJ databases">
        <authorList>
            <person name="Lanie J.A."/>
            <person name="Ng W.-L."/>
            <person name="Kazmierczak K.M."/>
            <person name="Andrzejewski T.M."/>
            <person name="Davidsen T.M."/>
            <person name="Wayne K.J."/>
            <person name="Tettelin H."/>
            <person name="Glass J.I."/>
            <person name="Rusch D."/>
            <person name="Podicherti R."/>
            <person name="Tsui H.-C.T."/>
            <person name="Winkler M.E."/>
        </authorList>
    </citation>
    <scope>NUCLEOTIDE SEQUENCE</scope>
</reference>
<feature type="non-terminal residue" evidence="1">
    <location>
        <position position="1"/>
    </location>
</feature>
<dbReference type="EMBL" id="UINC01014904">
    <property type="protein sequence ID" value="SVA63191.1"/>
    <property type="molecule type" value="Genomic_DNA"/>
</dbReference>
<evidence type="ECO:0000313" key="1">
    <source>
        <dbReference type="EMBL" id="SVA63191.1"/>
    </source>
</evidence>
<accession>A0A381XFE0</accession>
<sequence length="35" mass="3770">VTAHHIHRFITFALVLCLLLKVEGLAAGEQSSTPP</sequence>
<organism evidence="1">
    <name type="scientific">marine metagenome</name>
    <dbReference type="NCBI Taxonomy" id="408172"/>
    <lineage>
        <taxon>unclassified sequences</taxon>
        <taxon>metagenomes</taxon>
        <taxon>ecological metagenomes</taxon>
    </lineage>
</organism>